<protein>
    <recommendedName>
        <fullName evidence="4">RNA polymerase I-specific transcription initiation factor RRN3</fullName>
    </recommendedName>
</protein>
<proteinExistence type="inferred from homology"/>
<dbReference type="Proteomes" id="UP001157006">
    <property type="component" value="Chromosome 2"/>
</dbReference>
<dbReference type="EMBL" id="OX451737">
    <property type="protein sequence ID" value="CAI8600411.1"/>
    <property type="molecule type" value="Genomic_DNA"/>
</dbReference>
<dbReference type="PANTHER" id="PTHR12790:SF0">
    <property type="entry name" value="RNA POLYMERASE I-SPECIFIC TRANSCRIPTION INITIATION FACTOR RRN3-RELATED"/>
    <property type="match status" value="1"/>
</dbReference>
<name>A0AAV0ZRN9_VICFA</name>
<dbReference type="GO" id="GO:0001181">
    <property type="term" value="F:RNA polymerase I general transcription initiation factor activity"/>
    <property type="evidence" value="ECO:0007669"/>
    <property type="project" value="InterPro"/>
</dbReference>
<dbReference type="GO" id="GO:0005634">
    <property type="term" value="C:nucleus"/>
    <property type="evidence" value="ECO:0007669"/>
    <property type="project" value="TreeGrafter"/>
</dbReference>
<gene>
    <name evidence="2" type="ORF">VFH_II221760</name>
</gene>
<dbReference type="PANTHER" id="PTHR12790">
    <property type="entry name" value="TRANSCRIPTION INITIATION FACTOR IA RRN3"/>
    <property type="match status" value="1"/>
</dbReference>
<dbReference type="Pfam" id="PF05327">
    <property type="entry name" value="RRN3"/>
    <property type="match status" value="1"/>
</dbReference>
<evidence type="ECO:0000313" key="2">
    <source>
        <dbReference type="EMBL" id="CAI8600411.1"/>
    </source>
</evidence>
<dbReference type="InterPro" id="IPR007991">
    <property type="entry name" value="RNA_pol_I_trans_ini_fac_RRN3"/>
</dbReference>
<comment type="similarity">
    <text evidence="1">Belongs to the RRN3 family.</text>
</comment>
<accession>A0AAV0ZRN9</accession>
<evidence type="ECO:0008006" key="4">
    <source>
        <dbReference type="Google" id="ProtNLM"/>
    </source>
</evidence>
<sequence length="456" mass="51762">MGQLLPNSNEELRTTDEDAEISDLQLIYQVRDALLEVTDGRENYEELVGCLQPKRNLNSHEAAQLVTILKALAGVVSYIDSVHHGTLIFALERMSLWNLATTYKNYDVTDIMDALIELLVSLAASKGIKNKVLSRVHDALKQIADLVPLAPLQLSPIVVQNIPKRYDVTVHEIVMYVENMLKLESGSMGEIVGSTMLPALVDKLIELDVEIGLDGKIHEDAKCIFEMELEDIINFAADDDENYNSMCVSEMLNRKKLQGNKVVEKLDSLIVLTFLHLDSCQSSGRLSEVFDTLLTSFKRTVLNTYKSKFTQFVMFYVCALHPELCGVKFAIVLRDMFESPVNPPITRMSVVSYLASYLSRAKFLSSALVADIIQRLVDWCFAYCKIHDLDMNLQAHQVFYSGCQAVMYILCFRMKSLMDVPRLRMQLIKMPMLLLWKHKLNPLKVCFPSVVEEFLK</sequence>
<dbReference type="AlphaFoldDB" id="A0AAV0ZRN9"/>
<organism evidence="2 3">
    <name type="scientific">Vicia faba</name>
    <name type="common">Broad bean</name>
    <name type="synonym">Faba vulgaris</name>
    <dbReference type="NCBI Taxonomy" id="3906"/>
    <lineage>
        <taxon>Eukaryota</taxon>
        <taxon>Viridiplantae</taxon>
        <taxon>Streptophyta</taxon>
        <taxon>Embryophyta</taxon>
        <taxon>Tracheophyta</taxon>
        <taxon>Spermatophyta</taxon>
        <taxon>Magnoliopsida</taxon>
        <taxon>eudicotyledons</taxon>
        <taxon>Gunneridae</taxon>
        <taxon>Pentapetalae</taxon>
        <taxon>rosids</taxon>
        <taxon>fabids</taxon>
        <taxon>Fabales</taxon>
        <taxon>Fabaceae</taxon>
        <taxon>Papilionoideae</taxon>
        <taxon>50 kb inversion clade</taxon>
        <taxon>NPAAA clade</taxon>
        <taxon>Hologalegina</taxon>
        <taxon>IRL clade</taxon>
        <taxon>Fabeae</taxon>
        <taxon>Vicia</taxon>
    </lineage>
</organism>
<evidence type="ECO:0000313" key="3">
    <source>
        <dbReference type="Proteomes" id="UP001157006"/>
    </source>
</evidence>
<reference evidence="2 3" key="1">
    <citation type="submission" date="2023-01" db="EMBL/GenBank/DDBJ databases">
        <authorList>
            <person name="Kreplak J."/>
        </authorList>
    </citation>
    <scope>NUCLEOTIDE SEQUENCE [LARGE SCALE GENOMIC DNA]</scope>
</reference>
<keyword evidence="3" id="KW-1185">Reference proteome</keyword>
<evidence type="ECO:0000256" key="1">
    <source>
        <dbReference type="ARBA" id="ARBA00010098"/>
    </source>
</evidence>
<dbReference type="GO" id="GO:0006361">
    <property type="term" value="P:transcription initiation at RNA polymerase I promoter"/>
    <property type="evidence" value="ECO:0007669"/>
    <property type="project" value="InterPro"/>
</dbReference>
<dbReference type="GO" id="GO:0001042">
    <property type="term" value="F:RNA polymerase I core binding"/>
    <property type="evidence" value="ECO:0007669"/>
    <property type="project" value="TreeGrafter"/>
</dbReference>